<feature type="compositionally biased region" description="Basic and acidic residues" evidence="10">
    <location>
        <begin position="92"/>
        <end position="108"/>
    </location>
</feature>
<evidence type="ECO:0000256" key="2">
    <source>
        <dbReference type="ARBA" id="ARBA00022448"/>
    </source>
</evidence>
<feature type="compositionally biased region" description="Polar residues" evidence="10">
    <location>
        <begin position="274"/>
        <end position="287"/>
    </location>
</feature>
<keyword evidence="3 9" id="KW-1000">Mitochondrion outer membrane</keyword>
<dbReference type="FunCoup" id="A0A165GBV3">
    <property type="interactions" value="47"/>
</dbReference>
<evidence type="ECO:0000313" key="13">
    <source>
        <dbReference type="Proteomes" id="UP000076632"/>
    </source>
</evidence>
<accession>A0A165GBV3</accession>
<dbReference type="InterPro" id="IPR027532">
    <property type="entry name" value="Mdm12"/>
</dbReference>
<evidence type="ECO:0000256" key="10">
    <source>
        <dbReference type="SAM" id="MobiDB-lite"/>
    </source>
</evidence>
<feature type="compositionally biased region" description="Basic residues" evidence="10">
    <location>
        <begin position="147"/>
        <end position="156"/>
    </location>
</feature>
<name>A0A165GBV3_XYLHT</name>
<keyword evidence="13" id="KW-1185">Reference proteome</keyword>
<evidence type="ECO:0000256" key="1">
    <source>
        <dbReference type="ARBA" id="ARBA00004370"/>
    </source>
</evidence>
<dbReference type="GeneID" id="28897818"/>
<dbReference type="HAMAP" id="MF_03104">
    <property type="entry name" value="Mdm12"/>
    <property type="match status" value="1"/>
</dbReference>
<feature type="region of interest" description="Disordered" evidence="10">
    <location>
        <begin position="274"/>
        <end position="414"/>
    </location>
</feature>
<dbReference type="GO" id="GO:1990456">
    <property type="term" value="P:mitochondrion-endoplasmic reticulum membrane tethering"/>
    <property type="evidence" value="ECO:0007669"/>
    <property type="project" value="TreeGrafter"/>
</dbReference>
<feature type="compositionally biased region" description="Basic and acidic residues" evidence="10">
    <location>
        <begin position="124"/>
        <end position="138"/>
    </location>
</feature>
<proteinExistence type="inferred from homology"/>
<evidence type="ECO:0000313" key="12">
    <source>
        <dbReference type="EMBL" id="KZF22000.1"/>
    </source>
</evidence>
<evidence type="ECO:0000256" key="4">
    <source>
        <dbReference type="ARBA" id="ARBA00022824"/>
    </source>
</evidence>
<dbReference type="PANTHER" id="PTHR28204:SF1">
    <property type="entry name" value="MITOCHONDRIAL DISTRIBUTION AND MORPHOLOGY PROTEIN 12"/>
    <property type="match status" value="1"/>
</dbReference>
<dbReference type="OrthoDB" id="3356905at2759"/>
<evidence type="ECO:0000256" key="8">
    <source>
        <dbReference type="ARBA" id="ARBA00023136"/>
    </source>
</evidence>
<dbReference type="GO" id="GO:0015914">
    <property type="term" value="P:phospholipid transport"/>
    <property type="evidence" value="ECO:0007669"/>
    <property type="project" value="TreeGrafter"/>
</dbReference>
<feature type="compositionally biased region" description="Acidic residues" evidence="10">
    <location>
        <begin position="70"/>
        <end position="91"/>
    </location>
</feature>
<dbReference type="EMBL" id="KV407459">
    <property type="protein sequence ID" value="KZF22000.1"/>
    <property type="molecule type" value="Genomic_DNA"/>
</dbReference>
<comment type="subunit">
    <text evidence="9">Component of the ER-mitochondria encounter structure (ERMES) or MDM complex, composed of MMM1, MDM10, MDM12 and MDM34. A MMM1 homodimer associates with one molecule of MDM12 on each side in a pairwise head-to-tail manner, and the SMP-LTD domains of MMM1 and MDM12 generate a continuous hydrophobic tunnel for phospholipid trafficking.</text>
</comment>
<evidence type="ECO:0000256" key="7">
    <source>
        <dbReference type="ARBA" id="ARBA00023128"/>
    </source>
</evidence>
<evidence type="ECO:0000256" key="6">
    <source>
        <dbReference type="ARBA" id="ARBA00023121"/>
    </source>
</evidence>
<dbReference type="PROSITE" id="PS51847">
    <property type="entry name" value="SMP"/>
    <property type="match status" value="1"/>
</dbReference>
<keyword evidence="8 9" id="KW-0472">Membrane</keyword>
<reference evidence="12 13" key="1">
    <citation type="journal article" date="2016" name="Fungal Biol.">
        <title>The genome of Xylona heveae provides a window into fungal endophytism.</title>
        <authorList>
            <person name="Gazis R."/>
            <person name="Kuo A."/>
            <person name="Riley R."/>
            <person name="LaButti K."/>
            <person name="Lipzen A."/>
            <person name="Lin J."/>
            <person name="Amirebrahimi M."/>
            <person name="Hesse C.N."/>
            <person name="Spatafora J.W."/>
            <person name="Henrissat B."/>
            <person name="Hainaut M."/>
            <person name="Grigoriev I.V."/>
            <person name="Hibbett D.S."/>
        </authorList>
    </citation>
    <scope>NUCLEOTIDE SEQUENCE [LARGE SCALE GENOMIC DNA]</scope>
    <source>
        <strain evidence="12 13">TC161</strain>
    </source>
</reference>
<feature type="compositionally biased region" description="Basic and acidic residues" evidence="10">
    <location>
        <begin position="336"/>
        <end position="350"/>
    </location>
</feature>
<sequence>MSIDINWTALTSGLDGLALAERIRSFIDSKFQQVKLPRSIRSVKVNSFDFGSVAPEIVLKDICDPLPDFYEVDDDDDDTDEEGEEEEDSEGEGSKIEAGDGENEKFDTESEPVGPAASTSRNRQGRDLNDRSRAETGQRHLSPTKVLKQRQRQRERRRVERWARSDGAGYMSGGEGSPQPPMVNDRPSLSTNDIHRAGLSGTTASIPGLRNFGPGHGIGLSIPDQHLLSRSNTPGIPGGTSNLSYFHLPLGASLSGSQTPLAAVAGAQYPTGWSSASHLPNGQQTLQDRGRSPAYSPDNQRSSNPNHRHHSSISTTNSAPSPPSTVTDNTPIPQGHDTHDHHSPGPEEGKPAQLPRRPKPQFSLSTKGEDSKSPHSPPTRSSHSPSRSSPSPSSEHFNNSHHFRPTAIREPQPEDVQIVSRIKYAGDVKLSLTTEILLDYPMPSFVGIPLTLNITGLSFDGVAVVAQIRRRAHFCFLSPEDAATLLGADEDAPADAPAPGYAGNMPGSNPNLKHPLGSLLQDIKVESEIGQRDNGKQVLKNVGKVEKFVLEQVRRIFEDEFVYPSFWTFLI</sequence>
<dbReference type="Pfam" id="PF26544">
    <property type="entry name" value="Mdm12"/>
    <property type="match status" value="2"/>
</dbReference>
<feature type="region of interest" description="Disordered" evidence="10">
    <location>
        <begin position="68"/>
        <end position="210"/>
    </location>
</feature>
<keyword evidence="2" id="KW-0813">Transport</keyword>
<dbReference type="GO" id="GO:0045040">
    <property type="term" value="P:protein insertion into mitochondrial outer membrane"/>
    <property type="evidence" value="ECO:0007669"/>
    <property type="project" value="UniProtKB-UniRule"/>
</dbReference>
<dbReference type="Proteomes" id="UP000076632">
    <property type="component" value="Unassembled WGS sequence"/>
</dbReference>
<comment type="subcellular location">
    <subcellularLocation>
        <location evidence="1">Membrane</location>
    </subcellularLocation>
    <subcellularLocation>
        <location evidence="9">Mitochondrion outer membrane</location>
        <topology evidence="9">Peripheral membrane protein</topology>
        <orientation evidence="9">Cytoplasmic side</orientation>
    </subcellularLocation>
    <subcellularLocation>
        <location evidence="9">Endoplasmic reticulum membrane</location>
        <topology evidence="9">Peripheral membrane protein</topology>
        <orientation evidence="9">Cytoplasmic side</orientation>
    </subcellularLocation>
    <text evidence="9">The ERMES/MDM complex localizes to a few discrete foci (around 10 per single cell), that represent mitochondria-endoplasmic reticulum junctions. These foci are often found next to mtDNA nucleoids.</text>
</comment>
<dbReference type="GO" id="GO:0032865">
    <property type="term" value="C:ERMES complex"/>
    <property type="evidence" value="ECO:0007669"/>
    <property type="project" value="UniProtKB-UniRule"/>
</dbReference>
<evidence type="ECO:0000256" key="5">
    <source>
        <dbReference type="ARBA" id="ARBA00023055"/>
    </source>
</evidence>
<gene>
    <name evidence="9" type="primary">MDM12</name>
    <name evidence="12" type="ORF">L228DRAFT_247610</name>
</gene>
<comment type="function">
    <text evidence="9">Component of the ERMES/MDM complex, which serves as a molecular tether to connect the endoplasmic reticulum (ER) and mitochondria. Components of this complex are involved in the control of mitochondrial shape and protein biogenesis, and function in nonvesicular lipid trafficking between the ER and mitochondria. MDM12 is required for the interaction of the ER-resident membrane protein MMM1 and the outer mitochondrial membrane-resident beta-barrel protein MDM10. The MDM12-MMM1 subcomplex functions in the major beta-barrel assembly pathway that is responsible for biogenesis of all mitochondrial outer membrane beta-barrel proteins, and acts in a late step after the SAM complex. The MDM10-MDM12-MMM1 subcomplex further acts in the TOM40-specific pathway after the action of the MDM12-MMM1 complex. Essential for establishing and maintaining the structure of mitochondria and maintenance of mtDNA nucleoids.</text>
</comment>
<feature type="compositionally biased region" description="Low complexity" evidence="10">
    <location>
        <begin position="378"/>
        <end position="394"/>
    </location>
</feature>
<protein>
    <recommendedName>
        <fullName evidence="9">Mitochondrial distribution and morphology protein 12</fullName>
    </recommendedName>
    <alternativeName>
        <fullName evidence="9">Mitochondrial inheritance component MDM12</fullName>
    </alternativeName>
</protein>
<dbReference type="OMA" id="KRAHFCF"/>
<evidence type="ECO:0000259" key="11">
    <source>
        <dbReference type="PROSITE" id="PS51847"/>
    </source>
</evidence>
<organism evidence="12 13">
    <name type="scientific">Xylona heveae (strain CBS 132557 / TC161)</name>
    <dbReference type="NCBI Taxonomy" id="1328760"/>
    <lineage>
        <taxon>Eukaryota</taxon>
        <taxon>Fungi</taxon>
        <taxon>Dikarya</taxon>
        <taxon>Ascomycota</taxon>
        <taxon>Pezizomycotina</taxon>
        <taxon>Xylonomycetes</taxon>
        <taxon>Xylonales</taxon>
        <taxon>Xylonaceae</taxon>
        <taxon>Xylona</taxon>
    </lineage>
</organism>
<keyword evidence="6" id="KW-0446">Lipid-binding</keyword>
<dbReference type="PANTHER" id="PTHR28204">
    <property type="entry name" value="MITOCHONDRIAL DISTRIBUTION AND MORPHOLOGY PROTEIN 12"/>
    <property type="match status" value="1"/>
</dbReference>
<dbReference type="AlphaFoldDB" id="A0A165GBV3"/>
<dbReference type="GO" id="GO:0008289">
    <property type="term" value="F:lipid binding"/>
    <property type="evidence" value="ECO:0007669"/>
    <property type="project" value="UniProtKB-KW"/>
</dbReference>
<feature type="domain" description="SMP-LTD" evidence="11">
    <location>
        <begin position="1"/>
        <end position="571"/>
    </location>
</feature>
<dbReference type="STRING" id="1328760.A0A165GBV3"/>
<dbReference type="GO" id="GO:0005789">
    <property type="term" value="C:endoplasmic reticulum membrane"/>
    <property type="evidence" value="ECO:0007669"/>
    <property type="project" value="UniProtKB-SubCell"/>
</dbReference>
<keyword evidence="7 9" id="KW-0496">Mitochondrion</keyword>
<comment type="similarity">
    <text evidence="9">Belongs to the MDM12 family.</text>
</comment>
<keyword evidence="5" id="KW-0445">Lipid transport</keyword>
<dbReference type="InterPro" id="IPR031468">
    <property type="entry name" value="SMP_LBD"/>
</dbReference>
<dbReference type="CDD" id="cd21672">
    <property type="entry name" value="SMP_Mdm12"/>
    <property type="match status" value="1"/>
</dbReference>
<dbReference type="RefSeq" id="XP_018187555.1">
    <property type="nucleotide sequence ID" value="XM_018332681.1"/>
</dbReference>
<dbReference type="InParanoid" id="A0A165GBV3"/>
<keyword evidence="4 9" id="KW-0256">Endoplasmic reticulum</keyword>
<evidence type="ECO:0000256" key="9">
    <source>
        <dbReference type="HAMAP-Rule" id="MF_03104"/>
    </source>
</evidence>
<evidence type="ECO:0000256" key="3">
    <source>
        <dbReference type="ARBA" id="ARBA00022787"/>
    </source>
</evidence>